<dbReference type="PANTHER" id="PTHR37984">
    <property type="entry name" value="PROTEIN CBG26694"/>
    <property type="match status" value="1"/>
</dbReference>
<dbReference type="InterPro" id="IPR050951">
    <property type="entry name" value="Retrovirus_Pol_polyprotein"/>
</dbReference>
<evidence type="ECO:0000259" key="1">
    <source>
        <dbReference type="Pfam" id="PF00078"/>
    </source>
</evidence>
<feature type="domain" description="Reverse transcriptase" evidence="1">
    <location>
        <begin position="46"/>
        <end position="161"/>
    </location>
</feature>
<dbReference type="AlphaFoldDB" id="A0AAD9UWZ5"/>
<feature type="non-terminal residue" evidence="2">
    <location>
        <position position="298"/>
    </location>
</feature>
<dbReference type="Gene3D" id="3.10.10.10">
    <property type="entry name" value="HIV Type 1 Reverse Transcriptase, subunit A, domain 1"/>
    <property type="match status" value="1"/>
</dbReference>
<dbReference type="Proteomes" id="UP001249851">
    <property type="component" value="Unassembled WGS sequence"/>
</dbReference>
<keyword evidence="3" id="KW-1185">Reference proteome</keyword>
<evidence type="ECO:0000313" key="2">
    <source>
        <dbReference type="EMBL" id="KAK2553038.1"/>
    </source>
</evidence>
<dbReference type="EMBL" id="JARQWQ010000081">
    <property type="protein sequence ID" value="KAK2553038.1"/>
    <property type="molecule type" value="Genomic_DNA"/>
</dbReference>
<gene>
    <name evidence="2" type="ORF">P5673_025763</name>
</gene>
<reference evidence="2" key="1">
    <citation type="journal article" date="2023" name="G3 (Bethesda)">
        <title>Whole genome assembly and annotation of the endangered Caribbean coral Acropora cervicornis.</title>
        <authorList>
            <person name="Selwyn J.D."/>
            <person name="Vollmer S.V."/>
        </authorList>
    </citation>
    <scope>NUCLEOTIDE SEQUENCE</scope>
    <source>
        <strain evidence="2">K2</strain>
    </source>
</reference>
<reference evidence="2" key="2">
    <citation type="journal article" date="2023" name="Science">
        <title>Genomic signatures of disease resistance in endangered staghorn corals.</title>
        <authorList>
            <person name="Vollmer S.V."/>
            <person name="Selwyn J.D."/>
            <person name="Despard B.A."/>
            <person name="Roesel C.L."/>
        </authorList>
    </citation>
    <scope>NUCLEOTIDE SEQUENCE</scope>
    <source>
        <strain evidence="2">K2</strain>
    </source>
</reference>
<organism evidence="2 3">
    <name type="scientific">Acropora cervicornis</name>
    <name type="common">Staghorn coral</name>
    <dbReference type="NCBI Taxonomy" id="6130"/>
    <lineage>
        <taxon>Eukaryota</taxon>
        <taxon>Metazoa</taxon>
        <taxon>Cnidaria</taxon>
        <taxon>Anthozoa</taxon>
        <taxon>Hexacorallia</taxon>
        <taxon>Scleractinia</taxon>
        <taxon>Astrocoeniina</taxon>
        <taxon>Acroporidae</taxon>
        <taxon>Acropora</taxon>
    </lineage>
</organism>
<sequence length="298" mass="33749">MVRYPSPPVSRSTKIASTNDVITAVHEPTDWLNSIVCNIKETPEGRKKIRLCLDAKDLNKNIRREHYYTRTIDELLPQVYGKKFFSGVDTKKRYWHVALDLLLTCYTPLIPSSNGAVSKGLPLGVKSSQAIFQRKLDEVYKDIPNAMGIALLATLSYLISYYDPDPTTPMILQSDASQTGIVTDTNLREKHQRLKRLLLRCLRFVVNVKYKQWRSIPVAEGLSRVCHRGAGHNPAHLTEDSASQHDIHFISNPIDLTATKFCAAQDHTVNLLKNTVFNGLPPYRNYARKNYGSFGTFD</sequence>
<dbReference type="Pfam" id="PF00078">
    <property type="entry name" value="RVT_1"/>
    <property type="match status" value="1"/>
</dbReference>
<dbReference type="InterPro" id="IPR000477">
    <property type="entry name" value="RT_dom"/>
</dbReference>
<evidence type="ECO:0000313" key="3">
    <source>
        <dbReference type="Proteomes" id="UP001249851"/>
    </source>
</evidence>
<comment type="caution">
    <text evidence="2">The sequence shown here is derived from an EMBL/GenBank/DDBJ whole genome shotgun (WGS) entry which is preliminary data.</text>
</comment>
<dbReference type="InterPro" id="IPR043502">
    <property type="entry name" value="DNA/RNA_pol_sf"/>
</dbReference>
<dbReference type="SUPFAM" id="SSF56672">
    <property type="entry name" value="DNA/RNA polymerases"/>
    <property type="match status" value="1"/>
</dbReference>
<name>A0AAD9UWZ5_ACRCE</name>
<proteinExistence type="predicted"/>
<protein>
    <submittedName>
        <fullName evidence="2">Enzymatic polyprotein</fullName>
    </submittedName>
</protein>
<dbReference type="InterPro" id="IPR043128">
    <property type="entry name" value="Rev_trsase/Diguanyl_cyclase"/>
</dbReference>
<dbReference type="Gene3D" id="3.30.70.270">
    <property type="match status" value="1"/>
</dbReference>
<accession>A0AAD9UWZ5</accession>
<dbReference type="PANTHER" id="PTHR37984:SF7">
    <property type="entry name" value="INTEGRASE CATALYTIC DOMAIN-CONTAINING PROTEIN"/>
    <property type="match status" value="1"/>
</dbReference>